<name>A0A4Z1EYI3_9HELO</name>
<dbReference type="EMBL" id="PQXH01000018">
    <property type="protein sequence ID" value="TGO17345.1"/>
    <property type="molecule type" value="Genomic_DNA"/>
</dbReference>
<accession>A0A4Z1EYI3</accession>
<feature type="region of interest" description="Disordered" evidence="1">
    <location>
        <begin position="1"/>
        <end position="42"/>
    </location>
</feature>
<proteinExistence type="predicted"/>
<protein>
    <submittedName>
        <fullName evidence="2">Uncharacterized protein</fullName>
    </submittedName>
</protein>
<comment type="caution">
    <text evidence="2">The sequence shown here is derived from an EMBL/GenBank/DDBJ whole genome shotgun (WGS) entry which is preliminary data.</text>
</comment>
<reference evidence="2 3" key="1">
    <citation type="submission" date="2017-12" db="EMBL/GenBank/DDBJ databases">
        <title>Comparative genomics of Botrytis spp.</title>
        <authorList>
            <person name="Valero-Jimenez C.A."/>
            <person name="Tapia P."/>
            <person name="Veloso J."/>
            <person name="Silva-Moreno E."/>
            <person name="Staats M."/>
            <person name="Valdes J.H."/>
            <person name="Van Kan J.A.L."/>
        </authorList>
    </citation>
    <scope>NUCLEOTIDE SEQUENCE [LARGE SCALE GENOMIC DNA]</scope>
    <source>
        <strain evidence="2 3">Bt9001</strain>
    </source>
</reference>
<sequence>MEPQVYEITKKKMLNASSPNTGQITYPTTSRESRKSSSHPQPKFFEIRGYDLIQDRGREERSLYPQNTHRSLYTLPTNGWSREGLCKCNTHAWNEEKEPLAHRDGSAGQDAGRVEEVEVTLLRKANIRRILD</sequence>
<evidence type="ECO:0000313" key="2">
    <source>
        <dbReference type="EMBL" id="TGO17345.1"/>
    </source>
</evidence>
<evidence type="ECO:0000256" key="1">
    <source>
        <dbReference type="SAM" id="MobiDB-lite"/>
    </source>
</evidence>
<dbReference type="AlphaFoldDB" id="A0A4Z1EYI3"/>
<gene>
    <name evidence="2" type="ORF">BTUL_0018g00120</name>
</gene>
<dbReference type="Proteomes" id="UP000297777">
    <property type="component" value="Unassembled WGS sequence"/>
</dbReference>
<organism evidence="2 3">
    <name type="scientific">Botrytis tulipae</name>
    <dbReference type="NCBI Taxonomy" id="87230"/>
    <lineage>
        <taxon>Eukaryota</taxon>
        <taxon>Fungi</taxon>
        <taxon>Dikarya</taxon>
        <taxon>Ascomycota</taxon>
        <taxon>Pezizomycotina</taxon>
        <taxon>Leotiomycetes</taxon>
        <taxon>Helotiales</taxon>
        <taxon>Sclerotiniaceae</taxon>
        <taxon>Botrytis</taxon>
    </lineage>
</organism>
<feature type="compositionally biased region" description="Polar residues" evidence="1">
    <location>
        <begin position="15"/>
        <end position="30"/>
    </location>
</feature>
<keyword evidence="3" id="KW-1185">Reference proteome</keyword>
<evidence type="ECO:0000313" key="3">
    <source>
        <dbReference type="Proteomes" id="UP000297777"/>
    </source>
</evidence>